<accession>A0A2X0MF80</accession>
<gene>
    <name evidence="2" type="primary">BQ5605_C014g07457</name>
    <name evidence="2" type="ORF">BQ5605_C014G07457</name>
</gene>
<organism evidence="2 3">
    <name type="scientific">Microbotryum silenes-dioicae</name>
    <dbReference type="NCBI Taxonomy" id="796604"/>
    <lineage>
        <taxon>Eukaryota</taxon>
        <taxon>Fungi</taxon>
        <taxon>Dikarya</taxon>
        <taxon>Basidiomycota</taxon>
        <taxon>Pucciniomycotina</taxon>
        <taxon>Microbotryomycetes</taxon>
        <taxon>Microbotryales</taxon>
        <taxon>Microbotryaceae</taxon>
        <taxon>Microbotryum</taxon>
    </lineage>
</organism>
<sequence length="164" mass="18251">MVDKYPLVSVVQHNTSQSLLMAHLESKNRSLGYAAAARQSASARLATSPGSSLQRRPALQPPGNDPARAVSRITSDPWSQLNIAELTFEPTFHQHQIRPNSTTRALFNKTHDLRELYATGYRSIEVRFPCTSIVEHMPIGSEAFWQHLDSVEQLKSTISITLIG</sequence>
<dbReference type="AlphaFoldDB" id="A0A2X0MF80"/>
<evidence type="ECO:0000313" key="3">
    <source>
        <dbReference type="Proteomes" id="UP000249464"/>
    </source>
</evidence>
<keyword evidence="3" id="KW-1185">Reference proteome</keyword>
<dbReference type="EMBL" id="FQNC01000016">
    <property type="protein sequence ID" value="SGY18745.1"/>
    <property type="molecule type" value="Genomic_DNA"/>
</dbReference>
<proteinExistence type="predicted"/>
<evidence type="ECO:0000256" key="1">
    <source>
        <dbReference type="SAM" id="MobiDB-lite"/>
    </source>
</evidence>
<protein>
    <submittedName>
        <fullName evidence="2">BQ5605_C014g07457 protein</fullName>
    </submittedName>
</protein>
<reference evidence="2 3" key="1">
    <citation type="submission" date="2016-11" db="EMBL/GenBank/DDBJ databases">
        <authorList>
            <person name="Jaros S."/>
            <person name="Januszkiewicz K."/>
            <person name="Wedrychowicz H."/>
        </authorList>
    </citation>
    <scope>NUCLEOTIDE SEQUENCE [LARGE SCALE GENOMIC DNA]</scope>
</reference>
<dbReference type="Proteomes" id="UP000249464">
    <property type="component" value="Unassembled WGS sequence"/>
</dbReference>
<name>A0A2X0MF80_9BASI</name>
<evidence type="ECO:0000313" key="2">
    <source>
        <dbReference type="EMBL" id="SGY18745.1"/>
    </source>
</evidence>
<feature type="region of interest" description="Disordered" evidence="1">
    <location>
        <begin position="44"/>
        <end position="68"/>
    </location>
</feature>